<keyword evidence="4" id="KW-0276">Fatty acid metabolism</keyword>
<dbReference type="Gene3D" id="3.90.470.20">
    <property type="entry name" value="4'-phosphopantetheinyl transferase domain"/>
    <property type="match status" value="1"/>
</dbReference>
<keyword evidence="7" id="KW-0275">Fatty acid biosynthesis</keyword>
<dbReference type="AlphaFoldDB" id="A0AAV9XFL3"/>
<dbReference type="Proteomes" id="UP001365542">
    <property type="component" value="Unassembled WGS sequence"/>
</dbReference>
<proteinExistence type="inferred from homology"/>
<comment type="caution">
    <text evidence="9">The sequence shown here is derived from an EMBL/GenBank/DDBJ whole genome shotgun (WGS) entry which is preliminary data.</text>
</comment>
<dbReference type="GO" id="GO:0008897">
    <property type="term" value="F:holo-[acyl-carrier-protein] synthase activity"/>
    <property type="evidence" value="ECO:0007669"/>
    <property type="project" value="InterPro"/>
</dbReference>
<evidence type="ECO:0000256" key="2">
    <source>
        <dbReference type="ARBA" id="ARBA00022679"/>
    </source>
</evidence>
<accession>A0AAV9XFL3</accession>
<keyword evidence="6" id="KW-0443">Lipid metabolism</keyword>
<dbReference type="InterPro" id="IPR004568">
    <property type="entry name" value="Ppantetheine-prot_Trfase_dom"/>
</dbReference>
<evidence type="ECO:0000313" key="10">
    <source>
        <dbReference type="Proteomes" id="UP001365542"/>
    </source>
</evidence>
<dbReference type="GO" id="GO:0000287">
    <property type="term" value="F:magnesium ion binding"/>
    <property type="evidence" value="ECO:0007669"/>
    <property type="project" value="InterPro"/>
</dbReference>
<dbReference type="InterPro" id="IPR008278">
    <property type="entry name" value="4-PPantetheinyl_Trfase_dom"/>
</dbReference>
<name>A0AAV9XFL3_9PEZI</name>
<feature type="domain" description="4'-phosphopantetheinyl transferase" evidence="8">
    <location>
        <begin position="5"/>
        <end position="135"/>
    </location>
</feature>
<keyword evidence="2" id="KW-0808">Transferase</keyword>
<dbReference type="InterPro" id="IPR002582">
    <property type="entry name" value="ACPS"/>
</dbReference>
<evidence type="ECO:0000256" key="7">
    <source>
        <dbReference type="ARBA" id="ARBA00023160"/>
    </source>
</evidence>
<reference evidence="9 10" key="1">
    <citation type="submission" date="2019-10" db="EMBL/GenBank/DDBJ databases">
        <authorList>
            <person name="Palmer J.M."/>
        </authorList>
    </citation>
    <scope>NUCLEOTIDE SEQUENCE [LARGE SCALE GENOMIC DNA]</scope>
    <source>
        <strain evidence="9 10">TWF694</strain>
    </source>
</reference>
<evidence type="ECO:0000256" key="4">
    <source>
        <dbReference type="ARBA" id="ARBA00022832"/>
    </source>
</evidence>
<dbReference type="GO" id="GO:0006633">
    <property type="term" value="P:fatty acid biosynthetic process"/>
    <property type="evidence" value="ECO:0007669"/>
    <property type="project" value="UniProtKB-KW"/>
</dbReference>
<evidence type="ECO:0000256" key="6">
    <source>
        <dbReference type="ARBA" id="ARBA00023098"/>
    </source>
</evidence>
<evidence type="ECO:0000259" key="8">
    <source>
        <dbReference type="Pfam" id="PF01648"/>
    </source>
</evidence>
<evidence type="ECO:0000256" key="3">
    <source>
        <dbReference type="ARBA" id="ARBA00022723"/>
    </source>
</evidence>
<evidence type="ECO:0000256" key="1">
    <source>
        <dbReference type="ARBA" id="ARBA00022516"/>
    </source>
</evidence>
<dbReference type="EMBL" id="JAVHJO010000005">
    <property type="protein sequence ID" value="KAK6539909.1"/>
    <property type="molecule type" value="Genomic_DNA"/>
</dbReference>
<keyword evidence="10" id="KW-1185">Reference proteome</keyword>
<dbReference type="SUPFAM" id="SSF56214">
    <property type="entry name" value="4'-phosphopantetheinyl transferase"/>
    <property type="match status" value="1"/>
</dbReference>
<evidence type="ECO:0000313" key="9">
    <source>
        <dbReference type="EMBL" id="KAK6539909.1"/>
    </source>
</evidence>
<dbReference type="NCBIfam" id="TIGR00556">
    <property type="entry name" value="pantethn_trn"/>
    <property type="match status" value="1"/>
</dbReference>
<protein>
    <recommendedName>
        <fullName evidence="8">4'-phosphopantetheinyl transferase domain-containing protein</fullName>
    </recommendedName>
</protein>
<dbReference type="Pfam" id="PF01648">
    <property type="entry name" value="ACPS"/>
    <property type="match status" value="1"/>
</dbReference>
<keyword evidence="1" id="KW-0444">Lipid biosynthesis</keyword>
<keyword evidence="3" id="KW-0479">Metal-binding</keyword>
<gene>
    <name evidence="9" type="ORF">TWF694_008744</name>
</gene>
<dbReference type="InterPro" id="IPR037143">
    <property type="entry name" value="4-PPantetheinyl_Trfase_dom_sf"/>
</dbReference>
<keyword evidence="5" id="KW-0460">Magnesium</keyword>
<evidence type="ECO:0000256" key="5">
    <source>
        <dbReference type="ARBA" id="ARBA00022842"/>
    </source>
</evidence>
<sequence>MSQNIGVDILHLPRIVSLLSRRSISRFSRKILTPTELAEFQTLPSSSAAANLNLSVLANPQTRFLATRWAAKEAAYKASGDIIPTTPAKWMGWKNFEIVRGSRGEPLLTLRDDKGFKMGTGKVSISHDGEYVIAMVMVPQSFTK</sequence>
<organism evidence="9 10">
    <name type="scientific">Orbilia ellipsospora</name>
    <dbReference type="NCBI Taxonomy" id="2528407"/>
    <lineage>
        <taxon>Eukaryota</taxon>
        <taxon>Fungi</taxon>
        <taxon>Dikarya</taxon>
        <taxon>Ascomycota</taxon>
        <taxon>Pezizomycotina</taxon>
        <taxon>Orbiliomycetes</taxon>
        <taxon>Orbiliales</taxon>
        <taxon>Orbiliaceae</taxon>
        <taxon>Orbilia</taxon>
    </lineage>
</organism>
<dbReference type="HAMAP" id="MF_00101">
    <property type="entry name" value="AcpS"/>
    <property type="match status" value="1"/>
</dbReference>